<dbReference type="EMBL" id="BAAAKK010000001">
    <property type="protein sequence ID" value="GAA1417799.1"/>
    <property type="molecule type" value="Genomic_DNA"/>
</dbReference>
<accession>A0ABP4JCH1</accession>
<name>A0ABP4JCH1_9MICO</name>
<evidence type="ECO:0000256" key="1">
    <source>
        <dbReference type="SAM" id="MobiDB-lite"/>
    </source>
</evidence>
<feature type="region of interest" description="Disordered" evidence="1">
    <location>
        <begin position="1"/>
        <end position="23"/>
    </location>
</feature>
<dbReference type="Proteomes" id="UP001501266">
    <property type="component" value="Unassembled WGS sequence"/>
</dbReference>
<proteinExistence type="predicted"/>
<protein>
    <recommendedName>
        <fullName evidence="4">PknH-like extracellular domain-containing protein</fullName>
    </recommendedName>
</protein>
<gene>
    <name evidence="2" type="ORF">GCM10009640_02480</name>
</gene>
<comment type="caution">
    <text evidence="2">The sequence shown here is derived from an EMBL/GenBank/DDBJ whole genome shotgun (WGS) entry which is preliminary data.</text>
</comment>
<evidence type="ECO:0008006" key="4">
    <source>
        <dbReference type="Google" id="ProtNLM"/>
    </source>
</evidence>
<sequence length="182" mass="18706">MLPPEGFPVDGWEPIERDTGGDFPRTAEACALAVEPLLGDVDLERDGEDGTRAGQVYSTSPATSPLTVATIMVYQSETAVDGVNAAQEAVSACPLDVVGPSNPYGPVTLLAPAAQIEAGDASFCASASVDHFQYGPMLETSCWAAADGHRLEVLVSAPESAPVPAEAMQAIVDAAADQAFAN</sequence>
<evidence type="ECO:0000313" key="2">
    <source>
        <dbReference type="EMBL" id="GAA1417799.1"/>
    </source>
</evidence>
<keyword evidence="3" id="KW-1185">Reference proteome</keyword>
<reference evidence="3" key="1">
    <citation type="journal article" date="2019" name="Int. J. Syst. Evol. Microbiol.">
        <title>The Global Catalogue of Microorganisms (GCM) 10K type strain sequencing project: providing services to taxonomists for standard genome sequencing and annotation.</title>
        <authorList>
            <consortium name="The Broad Institute Genomics Platform"/>
            <consortium name="The Broad Institute Genome Sequencing Center for Infectious Disease"/>
            <person name="Wu L."/>
            <person name="Ma J."/>
        </authorList>
    </citation>
    <scope>NUCLEOTIDE SEQUENCE [LARGE SCALE GENOMIC DNA]</scope>
    <source>
        <strain evidence="3">JCM 12398</strain>
    </source>
</reference>
<dbReference type="RefSeq" id="WP_343916532.1">
    <property type="nucleotide sequence ID" value="NZ_BAAAKK010000001.1"/>
</dbReference>
<evidence type="ECO:0000313" key="3">
    <source>
        <dbReference type="Proteomes" id="UP001501266"/>
    </source>
</evidence>
<organism evidence="2 3">
    <name type="scientific">Agrococcus citreus</name>
    <dbReference type="NCBI Taxonomy" id="84643"/>
    <lineage>
        <taxon>Bacteria</taxon>
        <taxon>Bacillati</taxon>
        <taxon>Actinomycetota</taxon>
        <taxon>Actinomycetes</taxon>
        <taxon>Micrococcales</taxon>
        <taxon>Microbacteriaceae</taxon>
        <taxon>Agrococcus</taxon>
    </lineage>
</organism>